<feature type="compositionally biased region" description="Polar residues" evidence="10">
    <location>
        <begin position="125"/>
        <end position="142"/>
    </location>
</feature>
<feature type="region of interest" description="Disordered" evidence="10">
    <location>
        <begin position="854"/>
        <end position="879"/>
    </location>
</feature>
<dbReference type="GO" id="GO:0005524">
    <property type="term" value="F:ATP binding"/>
    <property type="evidence" value="ECO:0007669"/>
    <property type="project" value="UniProtKB-UniRule"/>
</dbReference>
<comment type="catalytic activity">
    <reaction evidence="8">
        <text>L-seryl-[protein] + ATP = O-phospho-L-seryl-[protein] + ADP + H(+)</text>
        <dbReference type="Rhea" id="RHEA:17989"/>
        <dbReference type="Rhea" id="RHEA-COMP:9863"/>
        <dbReference type="Rhea" id="RHEA-COMP:11604"/>
        <dbReference type="ChEBI" id="CHEBI:15378"/>
        <dbReference type="ChEBI" id="CHEBI:29999"/>
        <dbReference type="ChEBI" id="CHEBI:30616"/>
        <dbReference type="ChEBI" id="CHEBI:83421"/>
        <dbReference type="ChEBI" id="CHEBI:456216"/>
        <dbReference type="EC" id="2.7.11.1"/>
    </reaction>
</comment>
<evidence type="ECO:0000256" key="7">
    <source>
        <dbReference type="ARBA" id="ARBA00047899"/>
    </source>
</evidence>
<keyword evidence="6 9" id="KW-0067">ATP-binding</keyword>
<reference evidence="12 13" key="1">
    <citation type="submission" date="2017-05" db="EMBL/GenBank/DDBJ databases">
        <title>Draft genome sequence of Elsinoe australis.</title>
        <authorList>
            <person name="Cheng Q."/>
        </authorList>
    </citation>
    <scope>NUCLEOTIDE SEQUENCE [LARGE SCALE GENOMIC DNA]</scope>
    <source>
        <strain evidence="12 13">NL1</strain>
    </source>
</reference>
<dbReference type="InterPro" id="IPR017441">
    <property type="entry name" value="Protein_kinase_ATP_BS"/>
</dbReference>
<dbReference type="PROSITE" id="PS50011">
    <property type="entry name" value="PROTEIN_KINASE_DOM"/>
    <property type="match status" value="1"/>
</dbReference>
<dbReference type="InterPro" id="IPR000719">
    <property type="entry name" value="Prot_kinase_dom"/>
</dbReference>
<evidence type="ECO:0000256" key="5">
    <source>
        <dbReference type="ARBA" id="ARBA00022777"/>
    </source>
</evidence>
<keyword evidence="13" id="KW-1185">Reference proteome</keyword>
<feature type="region of interest" description="Disordered" evidence="10">
    <location>
        <begin position="442"/>
        <end position="462"/>
    </location>
</feature>
<dbReference type="SUPFAM" id="SSF56112">
    <property type="entry name" value="Protein kinase-like (PK-like)"/>
    <property type="match status" value="1"/>
</dbReference>
<feature type="compositionally biased region" description="Low complexity" evidence="10">
    <location>
        <begin position="962"/>
        <end position="973"/>
    </location>
</feature>
<gene>
    <name evidence="12" type="ORF">B9Z65_8826</name>
</gene>
<evidence type="ECO:0000259" key="11">
    <source>
        <dbReference type="PROSITE" id="PS50011"/>
    </source>
</evidence>
<feature type="compositionally biased region" description="Basic and acidic residues" evidence="10">
    <location>
        <begin position="1406"/>
        <end position="1423"/>
    </location>
</feature>
<keyword evidence="2" id="KW-0723">Serine/threonine-protein kinase</keyword>
<evidence type="ECO:0000256" key="8">
    <source>
        <dbReference type="ARBA" id="ARBA00048679"/>
    </source>
</evidence>
<feature type="compositionally biased region" description="Acidic residues" evidence="10">
    <location>
        <begin position="1321"/>
        <end position="1348"/>
    </location>
</feature>
<dbReference type="InterPro" id="IPR011009">
    <property type="entry name" value="Kinase-like_dom_sf"/>
</dbReference>
<feature type="region of interest" description="Disordered" evidence="10">
    <location>
        <begin position="1"/>
        <end position="88"/>
    </location>
</feature>
<dbReference type="Pfam" id="PF00069">
    <property type="entry name" value="Pkinase"/>
    <property type="match status" value="2"/>
</dbReference>
<feature type="compositionally biased region" description="Polar residues" evidence="10">
    <location>
        <begin position="1137"/>
        <end position="1147"/>
    </location>
</feature>
<dbReference type="EMBL" id="NHZQ01000447">
    <property type="protein sequence ID" value="PSK34500.1"/>
    <property type="molecule type" value="Genomic_DNA"/>
</dbReference>
<keyword evidence="5" id="KW-0418">Kinase</keyword>
<dbReference type="FunFam" id="3.30.200.20:FF:000206">
    <property type="entry name" value="Serine/threonine-protein kinase Ssp1"/>
    <property type="match status" value="1"/>
</dbReference>
<accession>A0A2P7YEW9</accession>
<keyword evidence="4 9" id="KW-0547">Nucleotide-binding</keyword>
<evidence type="ECO:0000256" key="4">
    <source>
        <dbReference type="ARBA" id="ARBA00022741"/>
    </source>
</evidence>
<dbReference type="PANTHER" id="PTHR24346:SF77">
    <property type="entry name" value="SERINE THREONINE PROTEIN KINASE"/>
    <property type="match status" value="1"/>
</dbReference>
<feature type="compositionally biased region" description="Low complexity" evidence="10">
    <location>
        <begin position="1006"/>
        <end position="1018"/>
    </location>
</feature>
<dbReference type="SMART" id="SM00220">
    <property type="entry name" value="S_TKc"/>
    <property type="match status" value="1"/>
</dbReference>
<dbReference type="EC" id="2.7.11.1" evidence="1"/>
<dbReference type="Gene3D" id="3.30.200.20">
    <property type="entry name" value="Phosphorylase Kinase, domain 1"/>
    <property type="match status" value="1"/>
</dbReference>
<comment type="caution">
    <text evidence="12">The sequence shown here is derived from an EMBL/GenBank/DDBJ whole genome shotgun (WGS) entry which is preliminary data.</text>
</comment>
<dbReference type="STRING" id="40998.A0A2P7YEW9"/>
<dbReference type="GO" id="GO:0004674">
    <property type="term" value="F:protein serine/threonine kinase activity"/>
    <property type="evidence" value="ECO:0007669"/>
    <property type="project" value="UniProtKB-KW"/>
</dbReference>
<feature type="compositionally biased region" description="Low complexity" evidence="10">
    <location>
        <begin position="868"/>
        <end position="879"/>
    </location>
</feature>
<feature type="binding site" evidence="9">
    <location>
        <position position="307"/>
    </location>
    <ligand>
        <name>ATP</name>
        <dbReference type="ChEBI" id="CHEBI:30616"/>
    </ligand>
</feature>
<evidence type="ECO:0000256" key="2">
    <source>
        <dbReference type="ARBA" id="ARBA00022527"/>
    </source>
</evidence>
<feature type="compositionally biased region" description="Basic and acidic residues" evidence="10">
    <location>
        <begin position="1263"/>
        <end position="1272"/>
    </location>
</feature>
<dbReference type="GO" id="GO:0042149">
    <property type="term" value="P:cellular response to glucose starvation"/>
    <property type="evidence" value="ECO:0007669"/>
    <property type="project" value="UniProtKB-ARBA"/>
</dbReference>
<dbReference type="PANTHER" id="PTHR24346">
    <property type="entry name" value="MAP/MICROTUBULE AFFINITY-REGULATING KINASE"/>
    <property type="match status" value="1"/>
</dbReference>
<evidence type="ECO:0000256" key="3">
    <source>
        <dbReference type="ARBA" id="ARBA00022679"/>
    </source>
</evidence>
<dbReference type="Gene3D" id="1.10.510.10">
    <property type="entry name" value="Transferase(Phosphotransferase) domain 1"/>
    <property type="match status" value="1"/>
</dbReference>
<name>A0A2P7YEW9_9PEZI</name>
<evidence type="ECO:0000256" key="6">
    <source>
        <dbReference type="ARBA" id="ARBA00022840"/>
    </source>
</evidence>
<evidence type="ECO:0000313" key="13">
    <source>
        <dbReference type="Proteomes" id="UP000243723"/>
    </source>
</evidence>
<feature type="compositionally biased region" description="Polar residues" evidence="10">
    <location>
        <begin position="928"/>
        <end position="951"/>
    </location>
</feature>
<dbReference type="PROSITE" id="PS00107">
    <property type="entry name" value="PROTEIN_KINASE_ATP"/>
    <property type="match status" value="1"/>
</dbReference>
<dbReference type="GO" id="GO:0001558">
    <property type="term" value="P:regulation of cell growth"/>
    <property type="evidence" value="ECO:0007669"/>
    <property type="project" value="UniProtKB-ARBA"/>
</dbReference>
<feature type="compositionally biased region" description="Low complexity" evidence="10">
    <location>
        <begin position="75"/>
        <end position="87"/>
    </location>
</feature>
<comment type="catalytic activity">
    <reaction evidence="7">
        <text>L-threonyl-[protein] + ATP = O-phospho-L-threonyl-[protein] + ADP + H(+)</text>
        <dbReference type="Rhea" id="RHEA:46608"/>
        <dbReference type="Rhea" id="RHEA-COMP:11060"/>
        <dbReference type="Rhea" id="RHEA-COMP:11605"/>
        <dbReference type="ChEBI" id="CHEBI:15378"/>
        <dbReference type="ChEBI" id="CHEBI:30013"/>
        <dbReference type="ChEBI" id="CHEBI:30616"/>
        <dbReference type="ChEBI" id="CHEBI:61977"/>
        <dbReference type="ChEBI" id="CHEBI:456216"/>
        <dbReference type="EC" id="2.7.11.1"/>
    </reaction>
</comment>
<feature type="region of interest" description="Disordered" evidence="10">
    <location>
        <begin position="1112"/>
        <end position="1154"/>
    </location>
</feature>
<feature type="region of interest" description="Disordered" evidence="10">
    <location>
        <begin position="903"/>
        <end position="1095"/>
    </location>
</feature>
<feature type="compositionally biased region" description="Polar residues" evidence="10">
    <location>
        <begin position="1075"/>
        <end position="1095"/>
    </location>
</feature>
<organism evidence="12 13">
    <name type="scientific">Elsinoe australis</name>
    <dbReference type="NCBI Taxonomy" id="40998"/>
    <lineage>
        <taxon>Eukaryota</taxon>
        <taxon>Fungi</taxon>
        <taxon>Dikarya</taxon>
        <taxon>Ascomycota</taxon>
        <taxon>Pezizomycotina</taxon>
        <taxon>Dothideomycetes</taxon>
        <taxon>Dothideomycetidae</taxon>
        <taxon>Myriangiales</taxon>
        <taxon>Elsinoaceae</taxon>
        <taxon>Elsinoe</taxon>
    </lineage>
</organism>
<feature type="region of interest" description="Disordered" evidence="10">
    <location>
        <begin position="1167"/>
        <end position="1430"/>
    </location>
</feature>
<dbReference type="OrthoDB" id="68483at2759"/>
<protein>
    <recommendedName>
        <fullName evidence="1">non-specific serine/threonine protein kinase</fullName>
        <ecNumber evidence="1">2.7.11.1</ecNumber>
    </recommendedName>
</protein>
<dbReference type="GO" id="GO:0035556">
    <property type="term" value="P:intracellular signal transduction"/>
    <property type="evidence" value="ECO:0007669"/>
    <property type="project" value="TreeGrafter"/>
</dbReference>
<evidence type="ECO:0000313" key="12">
    <source>
        <dbReference type="EMBL" id="PSK34500.1"/>
    </source>
</evidence>
<feature type="compositionally biased region" description="Basic and acidic residues" evidence="10">
    <location>
        <begin position="1020"/>
        <end position="1034"/>
    </location>
</feature>
<proteinExistence type="predicted"/>
<dbReference type="Proteomes" id="UP000243723">
    <property type="component" value="Unassembled WGS sequence"/>
</dbReference>
<dbReference type="GO" id="GO:0005737">
    <property type="term" value="C:cytoplasm"/>
    <property type="evidence" value="ECO:0007669"/>
    <property type="project" value="TreeGrafter"/>
</dbReference>
<keyword evidence="3" id="KW-0808">Transferase</keyword>
<feature type="domain" description="Protein kinase" evidence="11">
    <location>
        <begin position="270"/>
        <end position="798"/>
    </location>
</feature>
<feature type="region of interest" description="Disordered" evidence="10">
    <location>
        <begin position="120"/>
        <end position="142"/>
    </location>
</feature>
<evidence type="ECO:0000256" key="10">
    <source>
        <dbReference type="SAM" id="MobiDB-lite"/>
    </source>
</evidence>
<sequence length="1430" mass="157194">MTDPNPDQPLAQRSEEQPPAVSPSGSDVTPRLEKPLIIATQPTPLSEHRNQDGFFAVKVPDAPQHTIEEGRVQNSPTPSIASSSSSSRLKDAIVDAARRMSGHVDLGPSTRPTVQRDLSHASAASIESTDSTATITPTSPRQGRTAVKFGPPMQFPNQAFSALHHQQYPPPHVPPAIRTGLFSPTFPPSSANLPASHGVHGTLTHDNSPIPTPGLFNPSPIRSASGNTPITETSYPSPYLHHLHTQVPKETHVADIDVDPISGRKLINNYEIIDELGRGTHGKVKLGRSLTTGDFVAIKIVERFPKKRRLGRLGGNAEDKVKREVAILKKARHPHIVALLEVIDDPARRKVYIVLERVDMGEIPWRTQGTKEICLVENRRYERESRGNFDDEEADKEDNAVINLARVRRIKTARARFRELRRAHQINEADTSHWSMELAPDVDEDSEMDSASRSGSFVDSASSPELDRILSKSMESIHRVETSDLLATVTPDTSRQNAAEDKKLAEALTGTMYGAFEDPQDPPHEEHERERVELPKLEEVITEEDARADLRGLTRNLSLDNLAQRAADLLECDLHPDLMYVPCMTLQACRESFRDTLLGLQYLHYQGIIHRDIKPPNLLQTRDYRTKISDFGVSYLGRPLDDADPEESETDHDFDEAKELAKNVGTAAFYAPELCITDTVGEHPPVGKAIDIWALGVTLFCMIFARVPFVDNEFVVMRRIAEEEVYIPDKRLRPVDTKPHSRSSSQTRQWGKYSAFRTVHSLEYEEIPEELIDLLRRLLTKNVKDRVTLEEVRFHPWVTSDLPDRDGWLETSNPAKQAEGKKIEISREDLEQSVVPITIMDKIRSGFMKAVGLGRSTSTKRRNASQDGSGASASSSNSNIHADLRDLRRHSLRGDEPILQALKSSRDHEHPLAKSLTVSPVATPHAQRISNTTSLGTPRSDANSLTPTQTRISRKDGNDKVASTLSTTASSRTIRPGDGTTGGYFDTSAPTSPTMPSHPGSPGADRLSSLLSNTTRLLKSVRDRSATGRSDGRESVFSTRSSDAGGDAHGDPSVAVSTASAAGQLNPPRALQDFTPASSKSVSPNASRHSSVVTTPDFSVRQGAFDDFKSASPAAGMTARHPTYMPLPDNKPPTPQTRPASRLQNESSEQDFDRAENELLRRQIAEGFQKQSASPSSHEHDADPCPPSPDDDMFHPRTRHGRRAGASSDSMPPSLVPSLETGPASPSSSVMPLITPVSSEDRIKTGPTPATSSPSIPLVISEDQQREMKEETPVTAQRAFANSEESFDQAAFRPEREPFESSFDPNKQITGLPAAARKYVEDDDEYHADAAVESDDGDDDDDSSDEDGGLLMMGRKKAPLPAAPHRSTSVNVATLSRYRERRETGGSNYSKKSERSGSGGTMRKVRPTDVKSDPEDIPKERKLSASLTEE</sequence>
<evidence type="ECO:0000256" key="1">
    <source>
        <dbReference type="ARBA" id="ARBA00012513"/>
    </source>
</evidence>
<evidence type="ECO:0000256" key="9">
    <source>
        <dbReference type="PROSITE-ProRule" id="PRU10141"/>
    </source>
</evidence>
<feature type="compositionally biased region" description="Polar residues" evidence="10">
    <location>
        <begin position="449"/>
        <end position="462"/>
    </location>
</feature>